<feature type="signal peptide" evidence="8">
    <location>
        <begin position="1"/>
        <end position="23"/>
    </location>
</feature>
<feature type="chain" id="PRO_5010598487" description="1,3-beta-glucanosyltransferase" evidence="8">
    <location>
        <begin position="24"/>
        <end position="452"/>
    </location>
</feature>
<accession>A0A1V6PH66</accession>
<keyword evidence="8" id="KW-0808">Transferase</keyword>
<comment type="function">
    <text evidence="7">Splits internally a 1,3-beta-glucan molecule and transfers the newly generated reducing end (the donor) to the non-reducing end of another 1,3-beta-glucan molecule (the acceptor) forming a 1,3-beta linkage, resulting in the elongation of 1,3-beta-glucan chains in the cell wall. Involved in cell wall morphogenesis.</text>
</comment>
<organism evidence="10 11">
    <name type="scientific">Penicillium decumbens</name>
    <dbReference type="NCBI Taxonomy" id="69771"/>
    <lineage>
        <taxon>Eukaryota</taxon>
        <taxon>Fungi</taxon>
        <taxon>Dikarya</taxon>
        <taxon>Ascomycota</taxon>
        <taxon>Pezizomycotina</taxon>
        <taxon>Eurotiomycetes</taxon>
        <taxon>Eurotiomycetidae</taxon>
        <taxon>Eurotiales</taxon>
        <taxon>Aspergillaceae</taxon>
        <taxon>Penicillium</taxon>
    </lineage>
</organism>
<keyword evidence="8" id="KW-0336">GPI-anchor</keyword>
<evidence type="ECO:0000313" key="11">
    <source>
        <dbReference type="Proteomes" id="UP000191522"/>
    </source>
</evidence>
<dbReference type="GO" id="GO:0042124">
    <property type="term" value="F:1,3-beta-glucanosyltransferase activity"/>
    <property type="evidence" value="ECO:0007669"/>
    <property type="project" value="TreeGrafter"/>
</dbReference>
<dbReference type="PANTHER" id="PTHR31468">
    <property type="entry name" value="1,3-BETA-GLUCANOSYLTRANSFERASE GAS1"/>
    <property type="match status" value="1"/>
</dbReference>
<keyword evidence="5" id="KW-0325">Glycoprotein</keyword>
<dbReference type="Pfam" id="PF03198">
    <property type="entry name" value="Glyco_hydro_72"/>
    <property type="match status" value="1"/>
</dbReference>
<evidence type="ECO:0000256" key="8">
    <source>
        <dbReference type="RuleBase" id="RU361209"/>
    </source>
</evidence>
<evidence type="ECO:0000256" key="2">
    <source>
        <dbReference type="ARBA" id="ARBA00007528"/>
    </source>
</evidence>
<dbReference type="GO" id="GO:0071970">
    <property type="term" value="P:fungal-type cell wall (1-&gt;3)-beta-D-glucan biosynthetic process"/>
    <property type="evidence" value="ECO:0007669"/>
    <property type="project" value="TreeGrafter"/>
</dbReference>
<dbReference type="GO" id="GO:0005886">
    <property type="term" value="C:plasma membrane"/>
    <property type="evidence" value="ECO:0007669"/>
    <property type="project" value="UniProtKB-SubCell"/>
</dbReference>
<dbReference type="GO" id="GO:0031505">
    <property type="term" value="P:fungal-type cell wall organization"/>
    <property type="evidence" value="ECO:0007669"/>
    <property type="project" value="TreeGrafter"/>
</dbReference>
<dbReference type="EMBL" id="MDYL01000005">
    <property type="protein sequence ID" value="OQD76057.1"/>
    <property type="molecule type" value="Genomic_DNA"/>
</dbReference>
<evidence type="ECO:0000256" key="7">
    <source>
        <dbReference type="ARBA" id="ARBA00025026"/>
    </source>
</evidence>
<dbReference type="SUPFAM" id="SSF51445">
    <property type="entry name" value="(Trans)glycosidases"/>
    <property type="match status" value="1"/>
</dbReference>
<keyword evidence="8" id="KW-0472">Membrane</keyword>
<dbReference type="Gene3D" id="3.20.20.80">
    <property type="entry name" value="Glycosidases"/>
    <property type="match status" value="1"/>
</dbReference>
<keyword evidence="4" id="KW-1015">Disulfide bond</keyword>
<evidence type="ECO:0000256" key="3">
    <source>
        <dbReference type="ARBA" id="ARBA00022729"/>
    </source>
</evidence>
<evidence type="ECO:0000256" key="1">
    <source>
        <dbReference type="ARBA" id="ARBA00004609"/>
    </source>
</evidence>
<gene>
    <name evidence="10" type="ORF">PENDEC_c005G03894</name>
</gene>
<evidence type="ECO:0000256" key="4">
    <source>
        <dbReference type="ARBA" id="ARBA00023157"/>
    </source>
</evidence>
<keyword evidence="3 8" id="KW-0732">Signal</keyword>
<dbReference type="Proteomes" id="UP000191522">
    <property type="component" value="Unassembled WGS sequence"/>
</dbReference>
<evidence type="ECO:0000313" key="10">
    <source>
        <dbReference type="EMBL" id="OQD76057.1"/>
    </source>
</evidence>
<dbReference type="OrthoDB" id="421038at2759"/>
<comment type="subcellular location">
    <subcellularLocation>
        <location evidence="1 8">Cell membrane</location>
        <topology evidence="1 8">Lipid-anchor</topology>
        <topology evidence="1 8">GPI-anchor</topology>
    </subcellularLocation>
</comment>
<feature type="region of interest" description="Disordered" evidence="9">
    <location>
        <begin position="364"/>
        <end position="415"/>
    </location>
</feature>
<keyword evidence="11" id="KW-1185">Reference proteome</keyword>
<protein>
    <recommendedName>
        <fullName evidence="8">1,3-beta-glucanosyltransferase</fullName>
        <ecNumber evidence="8">2.4.1.-</ecNumber>
    </recommendedName>
</protein>
<sequence>MLSSLALSAVPLLLALQAATVAAIPTISAVGSKFFYENGTQYYLKGIAYQLTPDDPLVDTAQCKRDIVRMAELGTNAIRVYHVDAKADHEGCMTALADAGIYLFVDLDTFNTQIEQTDPHWNQTQFDRFKEVLDEFQKYHNTAGVLVGNEVLTTAEGAPAAPYVLAAARDIKAYRDHKGYREIPVGYSAADIADLRPMLQNYLACSSNSSERLDFYSLNAYEWCGDSSYTVSGYNQLQKNATDYPIPIFFSETGCNTPAPRTFADQSAIFGSEMSNTWSGAIIYEWLEETNDYGLVSYGPSVQNAPATNTLIEDGFTRQGTPTPVSPDFDNLKSQWATLHPTGVVLSDYRKFASAISGIECPASTSGGWSVDPSSPLPTLGQTYKQNGSSTTGTAGNAGRTPTGTGSASGTAIATGKHNTGNAVMVAGSTTERLLTGSILLCTLLGAVAFWL</sequence>
<evidence type="ECO:0000256" key="5">
    <source>
        <dbReference type="ARBA" id="ARBA00023180"/>
    </source>
</evidence>
<dbReference type="InterPro" id="IPR004886">
    <property type="entry name" value="Glucanosyltransferase"/>
</dbReference>
<keyword evidence="6 8" id="KW-0449">Lipoprotein</keyword>
<feature type="compositionally biased region" description="Low complexity" evidence="9">
    <location>
        <begin position="387"/>
        <end position="415"/>
    </location>
</feature>
<dbReference type="AlphaFoldDB" id="A0A1V6PH66"/>
<reference evidence="11" key="1">
    <citation type="journal article" date="2017" name="Nat. Microbiol.">
        <title>Global analysis of biosynthetic gene clusters reveals vast potential of secondary metabolite production in Penicillium species.</title>
        <authorList>
            <person name="Nielsen J.C."/>
            <person name="Grijseels S."/>
            <person name="Prigent S."/>
            <person name="Ji B."/>
            <person name="Dainat J."/>
            <person name="Nielsen K.F."/>
            <person name="Frisvad J.C."/>
            <person name="Workman M."/>
            <person name="Nielsen J."/>
        </authorList>
    </citation>
    <scope>NUCLEOTIDE SEQUENCE [LARGE SCALE GENOMIC DNA]</scope>
    <source>
        <strain evidence="11">IBT 11843</strain>
    </source>
</reference>
<comment type="caution">
    <text evidence="10">The sequence shown here is derived from an EMBL/GenBank/DDBJ whole genome shotgun (WGS) entry which is preliminary data.</text>
</comment>
<comment type="similarity">
    <text evidence="2 8">Belongs to the glycosyl hydrolase 72 family.</text>
</comment>
<proteinExistence type="inferred from homology"/>
<dbReference type="PANTHER" id="PTHR31468:SF8">
    <property type="entry name" value="1,3-BETA-GLUCANOSYLTRANSFERASE GAS2"/>
    <property type="match status" value="1"/>
</dbReference>
<dbReference type="GO" id="GO:0098552">
    <property type="term" value="C:side of membrane"/>
    <property type="evidence" value="ECO:0007669"/>
    <property type="project" value="UniProtKB-KW"/>
</dbReference>
<dbReference type="OMA" id="ANHDGCM"/>
<evidence type="ECO:0000256" key="9">
    <source>
        <dbReference type="SAM" id="MobiDB-lite"/>
    </source>
</evidence>
<dbReference type="InterPro" id="IPR017853">
    <property type="entry name" value="GH"/>
</dbReference>
<dbReference type="EC" id="2.4.1.-" evidence="8"/>
<name>A0A1V6PH66_PENDC</name>
<evidence type="ECO:0000256" key="6">
    <source>
        <dbReference type="ARBA" id="ARBA00023288"/>
    </source>
</evidence>
<dbReference type="FunFam" id="3.20.20.80:FF:000038">
    <property type="entry name" value="1,3-beta-glucanosyltransferase"/>
    <property type="match status" value="1"/>
</dbReference>